<dbReference type="InterPro" id="IPR050083">
    <property type="entry name" value="HtpX_protease"/>
</dbReference>
<comment type="caution">
    <text evidence="14">The sequence shown here is derived from an EMBL/GenBank/DDBJ whole genome shotgun (WGS) entry which is preliminary data.</text>
</comment>
<evidence type="ECO:0000256" key="3">
    <source>
        <dbReference type="ARBA" id="ARBA00022475"/>
    </source>
</evidence>
<evidence type="ECO:0000256" key="5">
    <source>
        <dbReference type="ARBA" id="ARBA00022692"/>
    </source>
</evidence>
<dbReference type="EMBL" id="JAJA02000001">
    <property type="protein sequence ID" value="KWS04803.1"/>
    <property type="molecule type" value="Genomic_DNA"/>
</dbReference>
<evidence type="ECO:0000256" key="7">
    <source>
        <dbReference type="ARBA" id="ARBA00022801"/>
    </source>
</evidence>
<feature type="domain" description="Peptidase M48" evidence="13">
    <location>
        <begin position="103"/>
        <end position="371"/>
    </location>
</feature>
<evidence type="ECO:0000256" key="1">
    <source>
        <dbReference type="ARBA" id="ARBA00001947"/>
    </source>
</evidence>
<evidence type="ECO:0000256" key="10">
    <source>
        <dbReference type="ARBA" id="ARBA00023049"/>
    </source>
</evidence>
<keyword evidence="3" id="KW-1003">Cell membrane</keyword>
<keyword evidence="9 12" id="KW-1133">Transmembrane helix</keyword>
<dbReference type="GO" id="GO:0006508">
    <property type="term" value="P:proteolysis"/>
    <property type="evidence" value="ECO:0007669"/>
    <property type="project" value="UniProtKB-KW"/>
</dbReference>
<evidence type="ECO:0000256" key="4">
    <source>
        <dbReference type="ARBA" id="ARBA00022670"/>
    </source>
</evidence>
<evidence type="ECO:0000256" key="6">
    <source>
        <dbReference type="ARBA" id="ARBA00022723"/>
    </source>
</evidence>
<feature type="transmembrane region" description="Helical" evidence="12">
    <location>
        <begin position="65"/>
        <end position="86"/>
    </location>
</feature>
<comment type="cofactor">
    <cofactor evidence="1">
        <name>Zn(2+)</name>
        <dbReference type="ChEBI" id="CHEBI:29105"/>
    </cofactor>
</comment>
<sequence>MYPAGPASVPAQLTAPSAAYKRHAWLAMAGLLAFVSIYFALLGWFGWTAYRLLASIVRGSTDNVVLAAGAGICAAFLCVFMAKALVFTKRGGKDAQDMELKPADQPELFAFLHRLADEAGAPRPHRVFLSPRVNAGVFYDLSLANLIVPSKKNLEIGLALVNVLNLGELKAVLAHEFGHFAQRTMAVGRWVYIAQQIAAHIIAKRDAFDDFLRGLSRFDLRVAWIGWLLSLIVWSIRSLVEIVFRVVVLAQRALSREMEYQADLVAASLTGSDALVHALHRLGAADDAWDRTLNFANREYANKRPVVDLFAIQTRIIENLRSVFADAQYGEPPQLPAQDRDRHRVFRNEMAQPPQMWSTHPANSDREHNIKRVYIACEIDPRPAVSLLRDPQALKQRMSREMIDTPDPLPFVPIEESLRHLQSDYADLALDRRFRGTYLGRSIVRECEQPGELYYGIPAGTDLGEHLAGLYPESHGQNLERLRELESERGVLEAMRQGHLRAPGGMLRWRGSELPAKQLPKVIEELDAELAPLRKDVREHDRRCRSVHLAAARALGGPWEEFLRGQLAVLHYADHSCANVLDANALFVNTYEVVTADRKVSSSELTRLLRSANELHGVLRELHEHAAQVKLDWRIAEKLGVNDWAEAMGAFTLPPASQENIDPWLKAIDNWVRGTTGPLSALRNAALESLLATENEVAQRLHARANGEPEPAAFERSRFDRPAADATTLGEAVSSDGALVQTPSDEAVVDAPIARPDTAAAAPSHYPRLLPNGNRRLQTKLGWWDRFQTADGFVPALARVAAAGGIVGTVLFFGASLGMAKITVINGLAQAMKVRVDETTVEVGPLQHLTFELPGEGRHHVVTSTADGASVEEFDSDAGATSGHFVYNIAGAAPLVEWTAVYGSRAQVPERKLGAPRWTATSADYIFEEPPKQISTKGEGGSRTVLMGYADLSPVYQMDLVDGEERQADIAATHARWDAGDSQYLSTWLALAGKRKDFADLIAQRLRRAPAEVITLRAEQDAAWGTPAYARVCERHRALAAQSPQSADLHYVATRCGDDDDAQTQAFHDGHARWPDNGWFALASGYSRAEHAQWTSALPLLQQAAKMPQVGEWVALEIARAQRAIGGEAAVDLGGNVSSTQFERLMTVEQGKLPPDSPYSAYTSLKRGDLQSALRIAQGDEELRAQMLRLVAASDGAPREAVAEALKLMPHEGMNDVGAWTALALATREHDDNPRLRELALQSDPREAAKIAAFFDAVKRGASSADAERALGPVTARSRGLAYSTAAIVLGERCPQAWREGPSGCCLRWSGRIFLEPGFLSRDSGFGIRDSGFGIRESGIGNREFAIVVRSS</sequence>
<dbReference type="Proteomes" id="UP000023435">
    <property type="component" value="Unassembled WGS sequence"/>
</dbReference>
<dbReference type="CDD" id="cd07328">
    <property type="entry name" value="M48_Ste24p_like"/>
    <property type="match status" value="1"/>
</dbReference>
<name>A0A120AGM4_9GAMM</name>
<evidence type="ECO:0000256" key="11">
    <source>
        <dbReference type="ARBA" id="ARBA00023136"/>
    </source>
</evidence>
<gene>
    <name evidence="14" type="ORF">AZ78_2353</name>
</gene>
<dbReference type="GO" id="GO:0005886">
    <property type="term" value="C:plasma membrane"/>
    <property type="evidence" value="ECO:0007669"/>
    <property type="project" value="UniProtKB-SubCell"/>
</dbReference>
<evidence type="ECO:0000256" key="8">
    <source>
        <dbReference type="ARBA" id="ARBA00022833"/>
    </source>
</evidence>
<keyword evidence="15" id="KW-1185">Reference proteome</keyword>
<keyword evidence="10" id="KW-0482">Metalloprotease</keyword>
<dbReference type="PANTHER" id="PTHR43221:SF1">
    <property type="entry name" value="PROTEASE HTPX"/>
    <property type="match status" value="1"/>
</dbReference>
<feature type="transmembrane region" description="Helical" evidence="12">
    <location>
        <begin position="24"/>
        <end position="45"/>
    </location>
</feature>
<dbReference type="Pfam" id="PF01435">
    <property type="entry name" value="Peptidase_M48"/>
    <property type="match status" value="1"/>
</dbReference>
<keyword evidence="5 12" id="KW-0812">Transmembrane</keyword>
<keyword evidence="4" id="KW-0645">Protease</keyword>
<keyword evidence="8" id="KW-0862">Zinc</keyword>
<evidence type="ECO:0000256" key="12">
    <source>
        <dbReference type="SAM" id="Phobius"/>
    </source>
</evidence>
<organism evidence="14 15">
    <name type="scientific">Lysobacter capsici AZ78</name>
    <dbReference type="NCBI Taxonomy" id="1444315"/>
    <lineage>
        <taxon>Bacteria</taxon>
        <taxon>Pseudomonadati</taxon>
        <taxon>Pseudomonadota</taxon>
        <taxon>Gammaproteobacteria</taxon>
        <taxon>Lysobacterales</taxon>
        <taxon>Lysobacteraceae</taxon>
        <taxon>Lysobacter</taxon>
    </lineage>
</organism>
<keyword evidence="6" id="KW-0479">Metal-binding</keyword>
<comment type="subcellular location">
    <subcellularLocation>
        <location evidence="2">Cell membrane</location>
        <topology evidence="2">Multi-pass membrane protein</topology>
    </subcellularLocation>
</comment>
<dbReference type="Gene3D" id="3.30.2010.10">
    <property type="entry name" value="Metalloproteases ('zincins'), catalytic domain"/>
    <property type="match status" value="1"/>
</dbReference>
<evidence type="ECO:0000313" key="15">
    <source>
        <dbReference type="Proteomes" id="UP000023435"/>
    </source>
</evidence>
<proteinExistence type="predicted"/>
<evidence type="ECO:0000259" key="13">
    <source>
        <dbReference type="Pfam" id="PF01435"/>
    </source>
</evidence>
<evidence type="ECO:0000313" key="14">
    <source>
        <dbReference type="EMBL" id="KWS04803.1"/>
    </source>
</evidence>
<keyword evidence="7" id="KW-0378">Hydrolase</keyword>
<dbReference type="GO" id="GO:0004222">
    <property type="term" value="F:metalloendopeptidase activity"/>
    <property type="evidence" value="ECO:0007669"/>
    <property type="project" value="InterPro"/>
</dbReference>
<protein>
    <recommendedName>
        <fullName evidence="13">Peptidase M48 domain-containing protein</fullName>
    </recommendedName>
</protein>
<accession>A0A120AGM4</accession>
<keyword evidence="11 12" id="KW-0472">Membrane</keyword>
<evidence type="ECO:0000256" key="9">
    <source>
        <dbReference type="ARBA" id="ARBA00022989"/>
    </source>
</evidence>
<evidence type="ECO:0000256" key="2">
    <source>
        <dbReference type="ARBA" id="ARBA00004651"/>
    </source>
</evidence>
<dbReference type="InterPro" id="IPR001915">
    <property type="entry name" value="Peptidase_M48"/>
</dbReference>
<reference evidence="14 15" key="1">
    <citation type="journal article" date="2014" name="Genome Announc.">
        <title>Draft Genome Sequence of Lysobacter capsici AZ78, a Bacterium Antagonistic to Plant-Pathogenic Oomycetes.</title>
        <authorList>
            <person name="Puopolo G."/>
            <person name="Sonego P."/>
            <person name="Engelen K."/>
            <person name="Pertot I."/>
        </authorList>
    </citation>
    <scope>NUCLEOTIDE SEQUENCE [LARGE SCALE GENOMIC DNA]</scope>
    <source>
        <strain evidence="14 15">AZ78</strain>
    </source>
</reference>
<dbReference type="GO" id="GO:0046872">
    <property type="term" value="F:metal ion binding"/>
    <property type="evidence" value="ECO:0007669"/>
    <property type="project" value="UniProtKB-KW"/>
</dbReference>
<dbReference type="PANTHER" id="PTHR43221">
    <property type="entry name" value="PROTEASE HTPX"/>
    <property type="match status" value="1"/>
</dbReference>